<feature type="domain" description="Fe/B12 periplasmic-binding" evidence="1">
    <location>
        <begin position="2"/>
        <end position="286"/>
    </location>
</feature>
<comment type="caution">
    <text evidence="2">The sequence shown here is derived from an EMBL/GenBank/DDBJ whole genome shotgun (WGS) entry which is preliminary data.</text>
</comment>
<keyword evidence="3" id="KW-1185">Reference proteome</keyword>
<evidence type="ECO:0000313" key="3">
    <source>
        <dbReference type="Proteomes" id="UP000635726"/>
    </source>
</evidence>
<dbReference type="Pfam" id="PF01497">
    <property type="entry name" value="Peripla_BP_2"/>
    <property type="match status" value="1"/>
</dbReference>
<reference evidence="2" key="1">
    <citation type="journal article" date="2014" name="Int. J. Syst. Evol. Microbiol.">
        <title>Complete genome sequence of Corynebacterium casei LMG S-19264T (=DSM 44701T), isolated from a smear-ripened cheese.</title>
        <authorList>
            <consortium name="US DOE Joint Genome Institute (JGI-PGF)"/>
            <person name="Walter F."/>
            <person name="Albersmeier A."/>
            <person name="Kalinowski J."/>
            <person name="Ruckert C."/>
        </authorList>
    </citation>
    <scope>NUCLEOTIDE SEQUENCE</scope>
    <source>
        <strain evidence="2">JCM 14371</strain>
    </source>
</reference>
<dbReference type="PANTHER" id="PTHR42860:SF1">
    <property type="entry name" value="VITAMIN B12-BINDING PROTEIN"/>
    <property type="match status" value="1"/>
</dbReference>
<organism evidence="2 3">
    <name type="scientific">Deinococcus aquiradiocola</name>
    <dbReference type="NCBI Taxonomy" id="393059"/>
    <lineage>
        <taxon>Bacteria</taxon>
        <taxon>Thermotogati</taxon>
        <taxon>Deinococcota</taxon>
        <taxon>Deinococci</taxon>
        <taxon>Deinococcales</taxon>
        <taxon>Deinococcaceae</taxon>
        <taxon>Deinococcus</taxon>
    </lineage>
</organism>
<dbReference type="Proteomes" id="UP000635726">
    <property type="component" value="Unassembled WGS sequence"/>
</dbReference>
<dbReference type="SUPFAM" id="SSF53807">
    <property type="entry name" value="Helical backbone' metal receptor"/>
    <property type="match status" value="1"/>
</dbReference>
<dbReference type="Gene3D" id="3.40.50.1980">
    <property type="entry name" value="Nitrogenase molybdenum iron protein domain"/>
    <property type="match status" value="2"/>
</dbReference>
<sequence length="296" mass="31169">MRIASLHPTATRILRDLGVQGQLVGVSHACRQPDGAPTLPVLTRRSLHAGLSPLEAERVLASAMRGGWPLHHVRAEALAEVCPDLIVTEGPCRVQGDAPGGAAAPLEEALPDGAVLLNLRAGTVAGVLRDVQAVARATRLPDGGEDVLRRARHAWSAVKPVRHAPRVLTLEWPEPACVGGHWVPEQVRRAGGRAVLATPGGTPRHVSWDDVRTADPDVIVMMCCGEGLSGNEGFARNLRAHPALSTLRAVQDGQVWAVDAAEHFSYATLGIVRGAAVLASVLAGQDLPGESRRVTA</sequence>
<dbReference type="EMBL" id="BMOE01000001">
    <property type="protein sequence ID" value="GGJ61210.1"/>
    <property type="molecule type" value="Genomic_DNA"/>
</dbReference>
<dbReference type="InterPro" id="IPR051030">
    <property type="entry name" value="Vitamin_B12-ABC_binding"/>
</dbReference>
<reference evidence="2" key="2">
    <citation type="submission" date="2020-09" db="EMBL/GenBank/DDBJ databases">
        <authorList>
            <person name="Sun Q."/>
            <person name="Ohkuma M."/>
        </authorList>
    </citation>
    <scope>NUCLEOTIDE SEQUENCE</scope>
    <source>
        <strain evidence="2">JCM 14371</strain>
    </source>
</reference>
<evidence type="ECO:0000259" key="1">
    <source>
        <dbReference type="PROSITE" id="PS50983"/>
    </source>
</evidence>
<dbReference type="PROSITE" id="PS50983">
    <property type="entry name" value="FE_B12_PBP"/>
    <property type="match status" value="1"/>
</dbReference>
<gene>
    <name evidence="2" type="ORF">GCM10008939_01170</name>
</gene>
<protein>
    <submittedName>
        <fullName evidence="2">Cobalamin-binding protein</fullName>
    </submittedName>
</protein>
<dbReference type="InterPro" id="IPR002491">
    <property type="entry name" value="ABC_transptr_periplasmic_BD"/>
</dbReference>
<evidence type="ECO:0000313" key="2">
    <source>
        <dbReference type="EMBL" id="GGJ61210.1"/>
    </source>
</evidence>
<proteinExistence type="predicted"/>
<dbReference type="AlphaFoldDB" id="A0A917P4E8"/>
<dbReference type="PANTHER" id="PTHR42860">
    <property type="entry name" value="VITAMIN B12-BINDING PROTEIN"/>
    <property type="match status" value="1"/>
</dbReference>
<dbReference type="RefSeq" id="WP_188960296.1">
    <property type="nucleotide sequence ID" value="NZ_BMOE01000001.1"/>
</dbReference>
<name>A0A917P4E8_9DEIO</name>
<accession>A0A917P4E8</accession>